<dbReference type="Pfam" id="PF21390">
    <property type="entry name" value="Irp3-like_C"/>
    <property type="match status" value="1"/>
</dbReference>
<name>A0A6M0H4J6_9CLOT</name>
<evidence type="ECO:0000313" key="3">
    <source>
        <dbReference type="EMBL" id="NEU05529.1"/>
    </source>
</evidence>
<dbReference type="AlphaFoldDB" id="A0A6M0H4J6"/>
<dbReference type="InterPro" id="IPR051450">
    <property type="entry name" value="Gfo/Idh/MocA_Oxidoreductases"/>
</dbReference>
<evidence type="ECO:0000313" key="4">
    <source>
        <dbReference type="Proteomes" id="UP000481872"/>
    </source>
</evidence>
<reference evidence="3 4" key="1">
    <citation type="submission" date="2020-02" db="EMBL/GenBank/DDBJ databases">
        <title>Genome assembly of a novel Clostridium senegalense strain.</title>
        <authorList>
            <person name="Gupta T.B."/>
            <person name="Jauregui R."/>
            <person name="Maclean P."/>
            <person name="Nawarathana A."/>
            <person name="Brightwell G."/>
        </authorList>
    </citation>
    <scope>NUCLEOTIDE SEQUENCE [LARGE SCALE GENOMIC DNA]</scope>
    <source>
        <strain evidence="3 4">AGRFS4</strain>
    </source>
</reference>
<dbReference type="InterPro" id="IPR000683">
    <property type="entry name" value="Gfo/Idh/MocA-like_OxRdtase_N"/>
</dbReference>
<organism evidence="3 4">
    <name type="scientific">Clostridium senegalense</name>
    <dbReference type="NCBI Taxonomy" id="1465809"/>
    <lineage>
        <taxon>Bacteria</taxon>
        <taxon>Bacillati</taxon>
        <taxon>Bacillota</taxon>
        <taxon>Clostridia</taxon>
        <taxon>Eubacteriales</taxon>
        <taxon>Clostridiaceae</taxon>
        <taxon>Clostridium</taxon>
    </lineage>
</organism>
<dbReference type="RefSeq" id="WP_199870303.1">
    <property type="nucleotide sequence ID" value="NZ_JAAGPU010000021.1"/>
</dbReference>
<dbReference type="PANTHER" id="PTHR43377">
    <property type="entry name" value="BILIVERDIN REDUCTASE A"/>
    <property type="match status" value="1"/>
</dbReference>
<dbReference type="Proteomes" id="UP000481872">
    <property type="component" value="Unassembled WGS sequence"/>
</dbReference>
<keyword evidence="4" id="KW-1185">Reference proteome</keyword>
<protein>
    <submittedName>
        <fullName evidence="3">Gfo/Idh/MocA family oxidoreductase</fullName>
    </submittedName>
</protein>
<dbReference type="GO" id="GO:0000166">
    <property type="term" value="F:nucleotide binding"/>
    <property type="evidence" value="ECO:0007669"/>
    <property type="project" value="InterPro"/>
</dbReference>
<dbReference type="Gene3D" id="3.40.50.720">
    <property type="entry name" value="NAD(P)-binding Rossmann-like Domain"/>
    <property type="match status" value="1"/>
</dbReference>
<accession>A0A6M0H4J6</accession>
<proteinExistence type="predicted"/>
<dbReference type="EMBL" id="JAAGPU010000021">
    <property type="protein sequence ID" value="NEU05529.1"/>
    <property type="molecule type" value="Genomic_DNA"/>
</dbReference>
<sequence length="364" mass="40968">MKLKKRLKTIVCGSRFGQFYIEALNLLKEDFEIVGLLAKGSERSISCAKEYGIKLYTDIKELPTDIDLACVVVKSGVIGGNGTDLTLEFLSKGINVILEQPVHYNDITKCMKVARKNNVCFHIGDLYVNLPSVNKFNLYSKAILKEQKGLYIDVSCTTQVSFPLVHILLKILSSTRPLKINDNIEKVGILKILTGKIGDIPILIKADNRLDPENPDNCLPLLHEINIGFEGGRISLIETHGFIVWSPCLYVPEVNGIPNKFKDKCPLNLIDNSSEILGGITENSFKDILTKEWPVSIGKDLIFIKDMILKDIKKEVLNKNGQQNLLCSKYWHEITKKLGYPSIKNNDDYKHISINNLQQIIIND</sequence>
<feature type="domain" description="Gfo/Idh/MocA-like oxidoreductase N-terminal" evidence="1">
    <location>
        <begin position="8"/>
        <end position="124"/>
    </location>
</feature>
<dbReference type="InterPro" id="IPR048655">
    <property type="entry name" value="Irp3-like_C"/>
</dbReference>
<feature type="domain" description="Thiazolinyl imine reductase-like C-terminal" evidence="2">
    <location>
        <begin position="151"/>
        <end position="246"/>
    </location>
</feature>
<dbReference type="NCBIfam" id="TIGR01761">
    <property type="entry name" value="thiaz-red"/>
    <property type="match status" value="1"/>
</dbReference>
<evidence type="ECO:0000259" key="1">
    <source>
        <dbReference type="Pfam" id="PF01408"/>
    </source>
</evidence>
<dbReference type="InterPro" id="IPR036291">
    <property type="entry name" value="NAD(P)-bd_dom_sf"/>
</dbReference>
<dbReference type="PANTHER" id="PTHR43377:SF1">
    <property type="entry name" value="BILIVERDIN REDUCTASE A"/>
    <property type="match status" value="1"/>
</dbReference>
<dbReference type="Pfam" id="PF01408">
    <property type="entry name" value="GFO_IDH_MocA"/>
    <property type="match status" value="1"/>
</dbReference>
<dbReference type="InterPro" id="IPR010091">
    <property type="entry name" value="Thiazolinyl_imide_reductase"/>
</dbReference>
<comment type="caution">
    <text evidence="3">The sequence shown here is derived from an EMBL/GenBank/DDBJ whole genome shotgun (WGS) entry which is preliminary data.</text>
</comment>
<gene>
    <name evidence="3" type="ORF">G3M99_11835</name>
</gene>
<dbReference type="SUPFAM" id="SSF51735">
    <property type="entry name" value="NAD(P)-binding Rossmann-fold domains"/>
    <property type="match status" value="1"/>
</dbReference>
<evidence type="ECO:0000259" key="2">
    <source>
        <dbReference type="Pfam" id="PF21390"/>
    </source>
</evidence>